<evidence type="ECO:0000256" key="6">
    <source>
        <dbReference type="SAM" id="Phobius"/>
    </source>
</evidence>
<evidence type="ECO:0000256" key="2">
    <source>
        <dbReference type="ARBA" id="ARBA00022475"/>
    </source>
</evidence>
<evidence type="ECO:0000256" key="4">
    <source>
        <dbReference type="ARBA" id="ARBA00022989"/>
    </source>
</evidence>
<organism evidence="7 8">
    <name type="scientific">Halovulum dunhuangense</name>
    <dbReference type="NCBI Taxonomy" id="1505036"/>
    <lineage>
        <taxon>Bacteria</taxon>
        <taxon>Pseudomonadati</taxon>
        <taxon>Pseudomonadota</taxon>
        <taxon>Alphaproteobacteria</taxon>
        <taxon>Rhodobacterales</taxon>
        <taxon>Paracoccaceae</taxon>
        <taxon>Halovulum</taxon>
    </lineage>
</organism>
<dbReference type="EMBL" id="JABFBC010000004">
    <property type="protein sequence ID" value="NNU81992.1"/>
    <property type="molecule type" value="Genomic_DNA"/>
</dbReference>
<comment type="caution">
    <text evidence="7">The sequence shown here is derived from an EMBL/GenBank/DDBJ whole genome shotgun (WGS) entry which is preliminary data.</text>
</comment>
<feature type="transmembrane region" description="Helical" evidence="6">
    <location>
        <begin position="47"/>
        <end position="72"/>
    </location>
</feature>
<gene>
    <name evidence="7" type="ORF">HMH01_16260</name>
</gene>
<dbReference type="AlphaFoldDB" id="A0A849L783"/>
<evidence type="ECO:0000256" key="3">
    <source>
        <dbReference type="ARBA" id="ARBA00022692"/>
    </source>
</evidence>
<reference evidence="7 8" key="1">
    <citation type="submission" date="2020-05" db="EMBL/GenBank/DDBJ databases">
        <title>Gimesia benthica sp. nov., a novel planctomycete isolated from a deep-sea water sample of the Northwest Indian Ocean.</title>
        <authorList>
            <person name="Wang J."/>
            <person name="Ruan C."/>
            <person name="Song L."/>
            <person name="Zhu Y."/>
            <person name="Li A."/>
            <person name="Zheng X."/>
            <person name="Wang L."/>
            <person name="Lu Z."/>
            <person name="Huang Y."/>
            <person name="Du W."/>
            <person name="Zhou Y."/>
            <person name="Huang L."/>
            <person name="Dai X."/>
        </authorList>
    </citation>
    <scope>NUCLEOTIDE SEQUENCE [LARGE SCALE GENOMIC DNA]</scope>
    <source>
        <strain evidence="7 8">YYQ-30</strain>
    </source>
</reference>
<comment type="subcellular location">
    <subcellularLocation>
        <location evidence="1">Cell membrane</location>
        <topology evidence="1">Multi-pass membrane protein</topology>
    </subcellularLocation>
</comment>
<dbReference type="PANTHER" id="PTHR30250">
    <property type="entry name" value="PST FAMILY PREDICTED COLANIC ACID TRANSPORTER"/>
    <property type="match status" value="1"/>
</dbReference>
<evidence type="ECO:0000313" key="8">
    <source>
        <dbReference type="Proteomes" id="UP000572377"/>
    </source>
</evidence>
<feature type="transmembrane region" description="Helical" evidence="6">
    <location>
        <begin position="118"/>
        <end position="140"/>
    </location>
</feature>
<evidence type="ECO:0000256" key="1">
    <source>
        <dbReference type="ARBA" id="ARBA00004651"/>
    </source>
</evidence>
<feature type="transmembrane region" description="Helical" evidence="6">
    <location>
        <begin position="21"/>
        <end position="41"/>
    </location>
</feature>
<keyword evidence="3 6" id="KW-0812">Transmembrane</keyword>
<dbReference type="InterPro" id="IPR050833">
    <property type="entry name" value="Poly_Biosynth_Transport"/>
</dbReference>
<proteinExistence type="predicted"/>
<accession>A0A849L783</accession>
<feature type="transmembrane region" description="Helical" evidence="6">
    <location>
        <begin position="251"/>
        <end position="272"/>
    </location>
</feature>
<keyword evidence="8" id="KW-1185">Reference proteome</keyword>
<evidence type="ECO:0000313" key="7">
    <source>
        <dbReference type="EMBL" id="NNU81992.1"/>
    </source>
</evidence>
<sequence length="418" mass="42704">MPTFGAGLRAIARNGILLSGAMWIETAIRFGYILAITHYIGAEGYGVWAYAAAAYLLGVGLSGFGLDALIPVRLGASRQGTGRYLGATLTIRVALGALAGAGLAAYAGLVEPDPTIRIALLLAVPALVGRSLSLWVRTVFVACESPARQVRLSVAMRLAEVATGVALLWAGGGILGIMAVHALAMMTEAALGLVLMNRHVARVRLTIAASEIRPILGQGATLGVTAMLTAWLSAGPLILLRHFGPSDLATIGQFALALQVGNLLVAAVIPFYQAALPALSRSVANGDPRAHGYGLLTAGAALLLFGGAAALGFAAGPWAVTTVLGAEFALTGSLLAPGIIIGALVVLPTGFSQMLLVRGRRRATMLAAGLGCAVLILAFPQATMQWGVHGAAAALAGAWFIRSSVIMLIVTSLGPPRT</sequence>
<feature type="transmembrane region" description="Helical" evidence="6">
    <location>
        <begin position="363"/>
        <end position="382"/>
    </location>
</feature>
<feature type="transmembrane region" description="Helical" evidence="6">
    <location>
        <begin position="328"/>
        <end position="351"/>
    </location>
</feature>
<evidence type="ECO:0008006" key="9">
    <source>
        <dbReference type="Google" id="ProtNLM"/>
    </source>
</evidence>
<name>A0A849L783_9RHOB</name>
<feature type="transmembrane region" description="Helical" evidence="6">
    <location>
        <begin position="84"/>
        <end position="106"/>
    </location>
</feature>
<dbReference type="RefSeq" id="WP_171326856.1">
    <property type="nucleotide sequence ID" value="NZ_JABFBC010000004.1"/>
</dbReference>
<keyword evidence="4 6" id="KW-1133">Transmembrane helix</keyword>
<dbReference type="GO" id="GO:0005886">
    <property type="term" value="C:plasma membrane"/>
    <property type="evidence" value="ECO:0007669"/>
    <property type="project" value="UniProtKB-SubCell"/>
</dbReference>
<dbReference type="PANTHER" id="PTHR30250:SF11">
    <property type="entry name" value="O-ANTIGEN TRANSPORTER-RELATED"/>
    <property type="match status" value="1"/>
</dbReference>
<dbReference type="Proteomes" id="UP000572377">
    <property type="component" value="Unassembled WGS sequence"/>
</dbReference>
<keyword evidence="5 6" id="KW-0472">Membrane</keyword>
<evidence type="ECO:0000256" key="5">
    <source>
        <dbReference type="ARBA" id="ARBA00023136"/>
    </source>
</evidence>
<feature type="transmembrane region" description="Helical" evidence="6">
    <location>
        <begin position="215"/>
        <end position="239"/>
    </location>
</feature>
<keyword evidence="2" id="KW-1003">Cell membrane</keyword>
<feature type="transmembrane region" description="Helical" evidence="6">
    <location>
        <begin position="388"/>
        <end position="410"/>
    </location>
</feature>
<protein>
    <recommendedName>
        <fullName evidence="9">O-antigen/teichoic acid export membrane protein</fullName>
    </recommendedName>
</protein>
<feature type="transmembrane region" description="Helical" evidence="6">
    <location>
        <begin position="293"/>
        <end position="316"/>
    </location>
</feature>